<evidence type="ECO:0000259" key="10">
    <source>
        <dbReference type="PROSITE" id="PS51371"/>
    </source>
</evidence>
<keyword evidence="3" id="KW-0677">Repeat</keyword>
<evidence type="ECO:0000256" key="9">
    <source>
        <dbReference type="SAM" id="Phobius"/>
    </source>
</evidence>
<dbReference type="PROSITE" id="PS51371">
    <property type="entry name" value="CBS"/>
    <property type="match status" value="1"/>
</dbReference>
<feature type="domain" description="CNNM transmembrane" evidence="11">
    <location>
        <begin position="1"/>
        <end position="179"/>
    </location>
</feature>
<dbReference type="CDD" id="cd04590">
    <property type="entry name" value="CBS_pair_CorC_HlyC_assoc"/>
    <property type="match status" value="1"/>
</dbReference>
<dbReference type="InterPro" id="IPR044751">
    <property type="entry name" value="Ion_transp-like_CBS"/>
</dbReference>
<evidence type="ECO:0000256" key="4">
    <source>
        <dbReference type="ARBA" id="ARBA00022989"/>
    </source>
</evidence>
<comment type="subcellular location">
    <subcellularLocation>
        <location evidence="1">Membrane</location>
        <topology evidence="1">Multi-pass membrane protein</topology>
    </subcellularLocation>
</comment>
<protein>
    <submittedName>
        <fullName evidence="12">Hemolysin family protein</fullName>
    </submittedName>
</protein>
<evidence type="ECO:0000256" key="5">
    <source>
        <dbReference type="ARBA" id="ARBA00023122"/>
    </source>
</evidence>
<dbReference type="Gene3D" id="3.10.580.10">
    <property type="entry name" value="CBS-domain"/>
    <property type="match status" value="1"/>
</dbReference>
<feature type="domain" description="CBS" evidence="10">
    <location>
        <begin position="263"/>
        <end position="321"/>
    </location>
</feature>
<evidence type="ECO:0000313" key="13">
    <source>
        <dbReference type="Proteomes" id="UP001209885"/>
    </source>
</evidence>
<dbReference type="InterPro" id="IPR000644">
    <property type="entry name" value="CBS_dom"/>
</dbReference>
<accession>A0ABT3RPS4</accession>
<evidence type="ECO:0000259" key="11">
    <source>
        <dbReference type="PROSITE" id="PS51846"/>
    </source>
</evidence>
<reference evidence="12 13" key="1">
    <citation type="submission" date="2022-11" db="EMBL/GenBank/DDBJ databases">
        <title>The characterization of three novel Bacteroidetes species and genomic analysis of their roles in tidal elemental geochemical cycles.</title>
        <authorList>
            <person name="Ma K."/>
        </authorList>
    </citation>
    <scope>NUCLEOTIDE SEQUENCE [LARGE SCALE GENOMIC DNA]</scope>
    <source>
        <strain evidence="12 13">M17</strain>
    </source>
</reference>
<keyword evidence="6 8" id="KW-0472">Membrane</keyword>
<dbReference type="SUPFAM" id="SSF54631">
    <property type="entry name" value="CBS-domain pair"/>
    <property type="match status" value="1"/>
</dbReference>
<dbReference type="RefSeq" id="WP_266055977.1">
    <property type="nucleotide sequence ID" value="NZ_JAPFQN010000004.1"/>
</dbReference>
<feature type="transmembrane region" description="Helical" evidence="9">
    <location>
        <begin position="88"/>
        <end position="107"/>
    </location>
</feature>
<dbReference type="PROSITE" id="PS51846">
    <property type="entry name" value="CNNM"/>
    <property type="match status" value="1"/>
</dbReference>
<feature type="transmembrane region" description="Helical" evidence="9">
    <location>
        <begin position="119"/>
        <end position="139"/>
    </location>
</feature>
<evidence type="ECO:0000313" key="12">
    <source>
        <dbReference type="EMBL" id="MCX2743592.1"/>
    </source>
</evidence>
<sequence>MFLLFFYLALALGFSFLCSILEAALLSITPVFVKAKEQEGAAYAKELKLLKENVDKPLAAILSLNTIAHTIGAAGVGAQASIVFGEAYFGYISAILTILILIFSEIIPKSLGAKFWKSLAPFVSRTLKILVVLMFPLVWISEHITKLVGGGGHVTAPGREDIAAMAELGTEAGVFDKSEFNIINNLIRFKSIKVEDVMTPRTVVLAAPSTMTIKEFFDEKSFLKFSRIPVFKDTIDHVTGFVLKNDVMEKLAHDEYEAKLSEIQRNVLIVYEHQAIPIVFEQLLTKKEHIALVVDEYGGMAGIVTLEDIIETLLGLEIQDELDNTKDMQQLARKKWEERARQLGIFPDEE</sequence>
<dbReference type="Proteomes" id="UP001209885">
    <property type="component" value="Unassembled WGS sequence"/>
</dbReference>
<evidence type="ECO:0000256" key="7">
    <source>
        <dbReference type="PROSITE-ProRule" id="PRU00703"/>
    </source>
</evidence>
<dbReference type="InterPro" id="IPR046342">
    <property type="entry name" value="CBS_dom_sf"/>
</dbReference>
<name>A0ABT3RPS4_9BACT</name>
<dbReference type="EMBL" id="JAPFQN010000004">
    <property type="protein sequence ID" value="MCX2743592.1"/>
    <property type="molecule type" value="Genomic_DNA"/>
</dbReference>
<organism evidence="12 13">
    <name type="scientific">Mangrovivirga halotolerans</name>
    <dbReference type="NCBI Taxonomy" id="2993936"/>
    <lineage>
        <taxon>Bacteria</taxon>
        <taxon>Pseudomonadati</taxon>
        <taxon>Bacteroidota</taxon>
        <taxon>Cytophagia</taxon>
        <taxon>Cytophagales</taxon>
        <taxon>Mangrovivirgaceae</taxon>
        <taxon>Mangrovivirga</taxon>
    </lineage>
</organism>
<dbReference type="PANTHER" id="PTHR22777:SF4">
    <property type="entry name" value="UPF0053 PROTEIN SLL1254"/>
    <property type="match status" value="1"/>
</dbReference>
<evidence type="ECO:0000256" key="3">
    <source>
        <dbReference type="ARBA" id="ARBA00022737"/>
    </source>
</evidence>
<gene>
    <name evidence="12" type="ORF">OO013_06935</name>
</gene>
<proteinExistence type="predicted"/>
<keyword evidence="13" id="KW-1185">Reference proteome</keyword>
<evidence type="ECO:0000256" key="8">
    <source>
        <dbReference type="PROSITE-ProRule" id="PRU01193"/>
    </source>
</evidence>
<dbReference type="Pfam" id="PF00571">
    <property type="entry name" value="CBS"/>
    <property type="match status" value="1"/>
</dbReference>
<evidence type="ECO:0000256" key="1">
    <source>
        <dbReference type="ARBA" id="ARBA00004141"/>
    </source>
</evidence>
<keyword evidence="4 8" id="KW-1133">Transmembrane helix</keyword>
<comment type="caution">
    <text evidence="12">The sequence shown here is derived from an EMBL/GenBank/DDBJ whole genome shotgun (WGS) entry which is preliminary data.</text>
</comment>
<dbReference type="InterPro" id="IPR002550">
    <property type="entry name" value="CNNM"/>
</dbReference>
<keyword evidence="5 7" id="KW-0129">CBS domain</keyword>
<dbReference type="PANTHER" id="PTHR22777">
    <property type="entry name" value="HEMOLYSIN-RELATED"/>
    <property type="match status" value="1"/>
</dbReference>
<keyword evidence="2 8" id="KW-0812">Transmembrane</keyword>
<evidence type="ECO:0000256" key="2">
    <source>
        <dbReference type="ARBA" id="ARBA00022692"/>
    </source>
</evidence>
<dbReference type="Pfam" id="PF01595">
    <property type="entry name" value="CNNM"/>
    <property type="match status" value="1"/>
</dbReference>
<evidence type="ECO:0000256" key="6">
    <source>
        <dbReference type="ARBA" id="ARBA00023136"/>
    </source>
</evidence>